<keyword evidence="1" id="KW-0472">Membrane</keyword>
<organism evidence="2 3">
    <name type="scientific">Proteus phage Stubb</name>
    <dbReference type="NCBI Taxonomy" id="2315597"/>
    <lineage>
        <taxon>Viruses</taxon>
        <taxon>Duplodnaviria</taxon>
        <taxon>Heunggongvirae</taxon>
        <taxon>Uroviricota</taxon>
        <taxon>Caudoviricetes</taxon>
        <taxon>Demerecviridae</taxon>
        <taxon>Novosibvirus</taxon>
        <taxon>Novosibvirus stubb</taxon>
    </lineage>
</organism>
<keyword evidence="1" id="KW-1133">Transmembrane helix</keyword>
<evidence type="ECO:0000313" key="2">
    <source>
        <dbReference type="EMBL" id="AYJ73170.1"/>
    </source>
</evidence>
<name>A0A3B8DJ51_9CAUD</name>
<proteinExistence type="predicted"/>
<feature type="transmembrane region" description="Helical" evidence="1">
    <location>
        <begin position="52"/>
        <end position="75"/>
    </location>
</feature>
<evidence type="ECO:0000256" key="1">
    <source>
        <dbReference type="SAM" id="Phobius"/>
    </source>
</evidence>
<evidence type="ECO:0000313" key="3">
    <source>
        <dbReference type="Proteomes" id="UP000269143"/>
    </source>
</evidence>
<protein>
    <submittedName>
        <fullName evidence="2">Uncharacterized protein</fullName>
    </submittedName>
</protein>
<sequence>MNAVLLVISCVFLLILGLGFMVVADVTSKVVYSHVLRYRTRGFYSALVQPCVWVATIAILVAIVHPILLGVMTLLL</sequence>
<dbReference type="EMBL" id="MH830339">
    <property type="protein sequence ID" value="AYJ73170.1"/>
    <property type="molecule type" value="Genomic_DNA"/>
</dbReference>
<keyword evidence="3" id="KW-1185">Reference proteome</keyword>
<dbReference type="Proteomes" id="UP000269143">
    <property type="component" value="Segment"/>
</dbReference>
<keyword evidence="1" id="KW-0812">Transmembrane</keyword>
<reference evidence="3" key="1">
    <citation type="submission" date="2018-09" db="EMBL/GenBank/DDBJ databases">
        <title>Complete genome of Proteus mirabilis phage Stubb.</title>
        <authorList>
            <person name="Bourgeois T.A."/>
            <person name="Lessor L."/>
            <person name="O'Leary C.J."/>
            <person name="Liu M."/>
        </authorList>
    </citation>
    <scope>NUCLEOTIDE SEQUENCE [LARGE SCALE GENOMIC DNA]</scope>
</reference>
<gene>
    <name evidence="2" type="ORF">CPT_Stubb_030</name>
</gene>
<accession>A0A3B8DJ51</accession>